<dbReference type="PANTHER" id="PTHR37849:SF1">
    <property type="entry name" value="YALI0E11605P"/>
    <property type="match status" value="1"/>
</dbReference>
<evidence type="ECO:0000313" key="2">
    <source>
        <dbReference type="EMBL" id="KIW15581.1"/>
    </source>
</evidence>
<dbReference type="STRING" id="91928.A0A0D1YKR0"/>
<organism evidence="2 3">
    <name type="scientific">Exophiala spinifera</name>
    <dbReference type="NCBI Taxonomy" id="91928"/>
    <lineage>
        <taxon>Eukaryota</taxon>
        <taxon>Fungi</taxon>
        <taxon>Dikarya</taxon>
        <taxon>Ascomycota</taxon>
        <taxon>Pezizomycotina</taxon>
        <taxon>Eurotiomycetes</taxon>
        <taxon>Chaetothyriomycetidae</taxon>
        <taxon>Chaetothyriales</taxon>
        <taxon>Herpotrichiellaceae</taxon>
        <taxon>Exophiala</taxon>
    </lineage>
</organism>
<evidence type="ECO:0000256" key="1">
    <source>
        <dbReference type="SAM" id="Phobius"/>
    </source>
</evidence>
<gene>
    <name evidence="2" type="ORF">PV08_05629</name>
</gene>
<keyword evidence="1" id="KW-0472">Membrane</keyword>
<name>A0A0D1YKR0_9EURO</name>
<dbReference type="Proteomes" id="UP000053328">
    <property type="component" value="Unassembled WGS sequence"/>
</dbReference>
<dbReference type="OrthoDB" id="5331396at2759"/>
<keyword evidence="1" id="KW-0812">Transmembrane</keyword>
<accession>A0A0D1YKR0</accession>
<dbReference type="VEuPathDB" id="FungiDB:PV08_05629"/>
<evidence type="ECO:0000313" key="3">
    <source>
        <dbReference type="Proteomes" id="UP000053328"/>
    </source>
</evidence>
<reference evidence="2 3" key="1">
    <citation type="submission" date="2015-01" db="EMBL/GenBank/DDBJ databases">
        <title>The Genome Sequence of Exophiala spinifera CBS89968.</title>
        <authorList>
            <consortium name="The Broad Institute Genomics Platform"/>
            <person name="Cuomo C."/>
            <person name="de Hoog S."/>
            <person name="Gorbushina A."/>
            <person name="Stielow B."/>
            <person name="Teixiera M."/>
            <person name="Abouelleil A."/>
            <person name="Chapman S.B."/>
            <person name="Priest M."/>
            <person name="Young S.K."/>
            <person name="Wortman J."/>
            <person name="Nusbaum C."/>
            <person name="Birren B."/>
        </authorList>
    </citation>
    <scope>NUCLEOTIDE SEQUENCE [LARGE SCALE GENOMIC DNA]</scope>
    <source>
        <strain evidence="2 3">CBS 89968</strain>
    </source>
</reference>
<dbReference type="EMBL" id="KN847495">
    <property type="protein sequence ID" value="KIW15581.1"/>
    <property type="molecule type" value="Genomic_DNA"/>
</dbReference>
<keyword evidence="3" id="KW-1185">Reference proteome</keyword>
<protein>
    <submittedName>
        <fullName evidence="2">Uncharacterized protein</fullName>
    </submittedName>
</protein>
<feature type="transmembrane region" description="Helical" evidence="1">
    <location>
        <begin position="53"/>
        <end position="71"/>
    </location>
</feature>
<dbReference type="PANTHER" id="PTHR37849">
    <property type="entry name" value="YALI0E11605P"/>
    <property type="match status" value="1"/>
</dbReference>
<dbReference type="AlphaFoldDB" id="A0A0D1YKR0"/>
<dbReference type="HOGENOM" id="CLU_136352_0_0_1"/>
<proteinExistence type="predicted"/>
<dbReference type="GeneID" id="27332712"/>
<keyword evidence="1" id="KW-1133">Transmembrane helix</keyword>
<sequence>MASRLLVPRFSSASRSIRASAIPSRSFQTSSRRLQEIAATPVKKPVGAFRGGLFGFLLGSTLAGASVYYYILEEYKVSNELLTEDIYALQAAVQRIHSYVTELDNKMAQMKK</sequence>
<dbReference type="RefSeq" id="XP_016235797.1">
    <property type="nucleotide sequence ID" value="XM_016379970.1"/>
</dbReference>